<dbReference type="WBParaSite" id="maker-unitig_28690-snap-gene-0.4-mRNA-1">
    <property type="protein sequence ID" value="maker-unitig_28690-snap-gene-0.4-mRNA-1"/>
    <property type="gene ID" value="maker-unitig_28690-snap-gene-0.4"/>
</dbReference>
<feature type="region of interest" description="Disordered" evidence="1">
    <location>
        <begin position="202"/>
        <end position="232"/>
    </location>
</feature>
<keyword evidence="2" id="KW-1185">Reference proteome</keyword>
<dbReference type="AlphaFoldDB" id="A0A1I8FBX6"/>
<name>A0A1I8FBX6_9PLAT</name>
<protein>
    <submittedName>
        <fullName evidence="3">Reverse transcriptase domain-containing protein</fullName>
    </submittedName>
</protein>
<evidence type="ECO:0000256" key="1">
    <source>
        <dbReference type="SAM" id="MobiDB-lite"/>
    </source>
</evidence>
<sequence>MIKTSAGSERKRQQPDERTDPSLDPKRPKEANAGHVRQSGDGSRNLKSACARLAAYADHRPRWKHRLGMIDDFLWKKLTTTPRHQSRGDSKTPTAASYLAFKDEASSSRRWLTLVSISWDTCTTALPPLGATEPPSTPARESIEEIRARLLSKNPDLPQDGIRAFRRFRQKALRARPCTWFSPRVGRRPQKDDFAAYMRSVEDRLPPAGSGRRPAGDSAAEERNTLLGGSQELTRYEEKHRATAQRLANANARILPEDWENYYSALRDVQKYYPRRAKKTTWKAYCAGLEGQHPTARLSHRADLGPSRLERSVDFIRASSGAQYHIYASLIWTSVLGAEGPARQRLYQLQGSICRAITGGAFKTRPSLADDNIPLDVSCERGASQGIHCFTDGSQMFTAALERVLPIFHEVKICFSRKVCTSRMVRADHRGQYPRPPRLRPGLRPDEGRRCLHADTADYWRDWRTAAKANPLCSFTLGCDRASRLFAAPARPRQ</sequence>
<proteinExistence type="predicted"/>
<reference evidence="3" key="1">
    <citation type="submission" date="2016-11" db="UniProtKB">
        <authorList>
            <consortium name="WormBaseParasite"/>
        </authorList>
    </citation>
    <scope>IDENTIFICATION</scope>
</reference>
<dbReference type="Proteomes" id="UP000095280">
    <property type="component" value="Unplaced"/>
</dbReference>
<feature type="compositionally biased region" description="Basic and acidic residues" evidence="1">
    <location>
        <begin position="8"/>
        <end position="32"/>
    </location>
</feature>
<evidence type="ECO:0000313" key="3">
    <source>
        <dbReference type="WBParaSite" id="maker-unitig_28690-snap-gene-0.4-mRNA-1"/>
    </source>
</evidence>
<accession>A0A1I8FBX6</accession>
<evidence type="ECO:0000313" key="2">
    <source>
        <dbReference type="Proteomes" id="UP000095280"/>
    </source>
</evidence>
<organism evidence="2 3">
    <name type="scientific">Macrostomum lignano</name>
    <dbReference type="NCBI Taxonomy" id="282301"/>
    <lineage>
        <taxon>Eukaryota</taxon>
        <taxon>Metazoa</taxon>
        <taxon>Spiralia</taxon>
        <taxon>Lophotrochozoa</taxon>
        <taxon>Platyhelminthes</taxon>
        <taxon>Rhabditophora</taxon>
        <taxon>Macrostomorpha</taxon>
        <taxon>Macrostomida</taxon>
        <taxon>Macrostomidae</taxon>
        <taxon>Macrostomum</taxon>
    </lineage>
</organism>
<feature type="region of interest" description="Disordered" evidence="1">
    <location>
        <begin position="1"/>
        <end position="45"/>
    </location>
</feature>